<keyword evidence="4 7" id="KW-0812">Transmembrane</keyword>
<accession>A0A7W5D2W7</accession>
<feature type="transmembrane region" description="Helical" evidence="7">
    <location>
        <begin position="294"/>
        <end position="317"/>
    </location>
</feature>
<comment type="caution">
    <text evidence="8">The sequence shown here is derived from an EMBL/GenBank/DDBJ whole genome shotgun (WGS) entry which is preliminary data.</text>
</comment>
<dbReference type="GeneID" id="93357033"/>
<keyword evidence="6 7" id="KW-0472">Membrane</keyword>
<dbReference type="InterPro" id="IPR052049">
    <property type="entry name" value="Electron_transfer_protein"/>
</dbReference>
<sequence length="327" mass="33039">MFSELAVGYLFLGGAGAGGCAVAALLSLLIGRDDLTPALQAQFRSGEGRLFRAFLSPLLVASLGALLVGVACLLADLGQPARLLLLAFSGKITHLTVGAWALVLCAADAALLLLVWRGAARITAALFRAANGLLLALALVVALYTGLLLSSMTAVPLWSGAALPALFLVSALSCGLALAAGLASVTEAARTFATTLHRLQAADMAAIALEAALVAAWLAWVPAADATATAQAASQSVAQLVSGPLAPAFWGGFVAVGMALPFCVEAVATAAWSARPVAPGAITLRHETWRRASLAAASLSVLAGGFLLRYLVVTAALQPISVVAPLL</sequence>
<feature type="transmembrane region" description="Helical" evidence="7">
    <location>
        <begin position="161"/>
        <end position="183"/>
    </location>
</feature>
<feature type="transmembrane region" description="Helical" evidence="7">
    <location>
        <begin position="204"/>
        <end position="223"/>
    </location>
</feature>
<comment type="similarity">
    <text evidence="2">Belongs to the NrfD family.</text>
</comment>
<keyword evidence="3" id="KW-1003">Cell membrane</keyword>
<feature type="transmembrane region" description="Helical" evidence="7">
    <location>
        <begin position="6"/>
        <end position="30"/>
    </location>
</feature>
<dbReference type="Proteomes" id="UP000530850">
    <property type="component" value="Unassembled WGS sequence"/>
</dbReference>
<evidence type="ECO:0000313" key="8">
    <source>
        <dbReference type="EMBL" id="MBB3171657.1"/>
    </source>
</evidence>
<reference evidence="8 9" key="1">
    <citation type="submission" date="2020-08" db="EMBL/GenBank/DDBJ databases">
        <title>Sequencing the genomes of 1000 actinobacteria strains.</title>
        <authorList>
            <person name="Klenk H.-P."/>
        </authorList>
    </citation>
    <scope>NUCLEOTIDE SEQUENCE [LARGE SCALE GENOMIC DNA]</scope>
    <source>
        <strain evidence="8 9">DSM 22242</strain>
    </source>
</reference>
<comment type="subcellular location">
    <subcellularLocation>
        <location evidence="1">Cell membrane</location>
        <topology evidence="1">Multi-pass membrane protein</topology>
    </subcellularLocation>
</comment>
<evidence type="ECO:0000256" key="6">
    <source>
        <dbReference type="ARBA" id="ARBA00023136"/>
    </source>
</evidence>
<dbReference type="PANTHER" id="PTHR34856">
    <property type="entry name" value="PROTEIN NRFD"/>
    <property type="match status" value="1"/>
</dbReference>
<dbReference type="Gene3D" id="1.20.1630.10">
    <property type="entry name" value="Formate dehydrogenase/DMSO reductase domain"/>
    <property type="match status" value="1"/>
</dbReference>
<dbReference type="PANTHER" id="PTHR34856:SF2">
    <property type="entry name" value="PROTEIN NRFD"/>
    <property type="match status" value="1"/>
</dbReference>
<organism evidence="8 9">
    <name type="scientific">Parvibacter caecicola</name>
    <dbReference type="NCBI Taxonomy" id="747645"/>
    <lineage>
        <taxon>Bacteria</taxon>
        <taxon>Bacillati</taxon>
        <taxon>Actinomycetota</taxon>
        <taxon>Coriobacteriia</taxon>
        <taxon>Coriobacteriales</taxon>
        <taxon>Coriobacteriaceae</taxon>
        <taxon>Parvibacter</taxon>
    </lineage>
</organism>
<evidence type="ECO:0000313" key="9">
    <source>
        <dbReference type="Proteomes" id="UP000530850"/>
    </source>
</evidence>
<protein>
    <submittedName>
        <fullName evidence="8">Formate-dependent nitrite reductase membrane component NrfD</fullName>
    </submittedName>
</protein>
<feature type="transmembrane region" description="Helical" evidence="7">
    <location>
        <begin position="128"/>
        <end position="149"/>
    </location>
</feature>
<feature type="transmembrane region" description="Helical" evidence="7">
    <location>
        <begin position="50"/>
        <end position="77"/>
    </location>
</feature>
<evidence type="ECO:0000256" key="3">
    <source>
        <dbReference type="ARBA" id="ARBA00022475"/>
    </source>
</evidence>
<dbReference type="EMBL" id="JACHYA010000004">
    <property type="protein sequence ID" value="MBB3171657.1"/>
    <property type="molecule type" value="Genomic_DNA"/>
</dbReference>
<keyword evidence="5 7" id="KW-1133">Transmembrane helix</keyword>
<evidence type="ECO:0000256" key="5">
    <source>
        <dbReference type="ARBA" id="ARBA00022989"/>
    </source>
</evidence>
<evidence type="ECO:0000256" key="1">
    <source>
        <dbReference type="ARBA" id="ARBA00004651"/>
    </source>
</evidence>
<dbReference type="AlphaFoldDB" id="A0A7W5D2W7"/>
<feature type="transmembrane region" description="Helical" evidence="7">
    <location>
        <begin position="97"/>
        <end position="116"/>
    </location>
</feature>
<name>A0A7W5D2W7_9ACTN</name>
<feature type="transmembrane region" description="Helical" evidence="7">
    <location>
        <begin position="249"/>
        <end position="273"/>
    </location>
</feature>
<dbReference type="InterPro" id="IPR005614">
    <property type="entry name" value="NrfD-like"/>
</dbReference>
<dbReference type="GO" id="GO:0005886">
    <property type="term" value="C:plasma membrane"/>
    <property type="evidence" value="ECO:0007669"/>
    <property type="project" value="UniProtKB-SubCell"/>
</dbReference>
<evidence type="ECO:0000256" key="7">
    <source>
        <dbReference type="SAM" id="Phobius"/>
    </source>
</evidence>
<dbReference type="Pfam" id="PF03916">
    <property type="entry name" value="NrfD"/>
    <property type="match status" value="1"/>
</dbReference>
<gene>
    <name evidence="8" type="ORF">FHR31_001477</name>
</gene>
<evidence type="ECO:0000256" key="4">
    <source>
        <dbReference type="ARBA" id="ARBA00022692"/>
    </source>
</evidence>
<proteinExistence type="inferred from homology"/>
<evidence type="ECO:0000256" key="2">
    <source>
        <dbReference type="ARBA" id="ARBA00008929"/>
    </source>
</evidence>
<dbReference type="RefSeq" id="WP_123185732.1">
    <property type="nucleotide sequence ID" value="NZ_JACHYA010000004.1"/>
</dbReference>